<dbReference type="Proteomes" id="UP000386466">
    <property type="component" value="Unassembled WGS sequence"/>
</dbReference>
<evidence type="ECO:0000313" key="5">
    <source>
        <dbReference type="Proteomes" id="UP000386466"/>
    </source>
</evidence>
<gene>
    <name evidence="4" type="ORF">LYPA_23C018611</name>
</gene>
<dbReference type="InterPro" id="IPR000073">
    <property type="entry name" value="AB_hydrolase_1"/>
</dbReference>
<protein>
    <submittedName>
        <fullName evidence="4">Serine hydrolase-like 2</fullName>
    </submittedName>
</protein>
<comment type="similarity">
    <text evidence="1">Belongs to the AB hydrolase superfamily.</text>
</comment>
<accession>A0A485NSU5</accession>
<dbReference type="GO" id="GO:0016787">
    <property type="term" value="F:hydrolase activity"/>
    <property type="evidence" value="ECO:0007669"/>
    <property type="project" value="UniProtKB-KW"/>
</dbReference>
<proteinExistence type="inferred from homology"/>
<name>A0A485NSU5_LYNPA</name>
<dbReference type="SUPFAM" id="SSF53474">
    <property type="entry name" value="alpha/beta-Hydrolases"/>
    <property type="match status" value="1"/>
</dbReference>
<evidence type="ECO:0000256" key="1">
    <source>
        <dbReference type="ARBA" id="ARBA00008645"/>
    </source>
</evidence>
<dbReference type="Gene3D" id="3.40.50.1820">
    <property type="entry name" value="alpha/beta hydrolase"/>
    <property type="match status" value="1"/>
</dbReference>
<evidence type="ECO:0000259" key="3">
    <source>
        <dbReference type="Pfam" id="PF00561"/>
    </source>
</evidence>
<evidence type="ECO:0000313" key="4">
    <source>
        <dbReference type="EMBL" id="VFV35637.1"/>
    </source>
</evidence>
<sequence length="444" mass="49260">MSLRALRAPGRSQADPELWQAAPAGPLQAVGGGAWAEGRGQAGAGPRGRGLKLSRSDYRWRPRGGVTASCAPQDDCNGPRGQCGNLSLPGLCWCPRHVGTLTRGSESAGFMDERVDGCLLGLTSEMKLAVPWGHIAAKLWGSQQGPPVLCLHGWLDNANSFDRLIPLLPKDFHYVAMDFGGHGLSSHYSPGLPYYQQNFVIEVQRVVAALKWNRFSIMGHSFGGIVGGMSHCLLPLLLIVSFLGPIKYSCTFPETVDKLILLDTLPCALDYKESENLLTYKRRMIEHMLQIEASQKPQRVLSPEEMLQGFLKNNSHVGEECARLLLQRGTTQVATGLVLSRDRRISLPEHNIDFVSRDLLVHFIRKLQAHVLLIKATQGFYNVRRENDADKEALNLVKDILKSVLKEWFQYTEVPGNHYVHMNQPQRVAGIIGSFLKRSTPNQL</sequence>
<keyword evidence="2 4" id="KW-0378">Hydrolase</keyword>
<dbReference type="InterPro" id="IPR029058">
    <property type="entry name" value="AB_hydrolase_fold"/>
</dbReference>
<organism evidence="4 5">
    <name type="scientific">Lynx pardinus</name>
    <name type="common">Iberian lynx</name>
    <name type="synonym">Felis pardina</name>
    <dbReference type="NCBI Taxonomy" id="191816"/>
    <lineage>
        <taxon>Eukaryota</taxon>
        <taxon>Metazoa</taxon>
        <taxon>Chordata</taxon>
        <taxon>Craniata</taxon>
        <taxon>Vertebrata</taxon>
        <taxon>Euteleostomi</taxon>
        <taxon>Mammalia</taxon>
        <taxon>Eutheria</taxon>
        <taxon>Laurasiatheria</taxon>
        <taxon>Carnivora</taxon>
        <taxon>Feliformia</taxon>
        <taxon>Felidae</taxon>
        <taxon>Felinae</taxon>
        <taxon>Lynx</taxon>
    </lineage>
</organism>
<feature type="domain" description="AB hydrolase-1" evidence="3">
    <location>
        <begin position="146"/>
        <end position="226"/>
    </location>
</feature>
<reference evidence="4 5" key="1">
    <citation type="submission" date="2019-01" db="EMBL/GenBank/DDBJ databases">
        <authorList>
            <person name="Alioto T."/>
            <person name="Alioto T."/>
        </authorList>
    </citation>
    <scope>NUCLEOTIDE SEQUENCE [LARGE SCALE GENOMIC DNA]</scope>
</reference>
<dbReference type="EMBL" id="CAAGRJ010021544">
    <property type="protein sequence ID" value="VFV35637.1"/>
    <property type="molecule type" value="Genomic_DNA"/>
</dbReference>
<dbReference type="GO" id="GO:0016020">
    <property type="term" value="C:membrane"/>
    <property type="evidence" value="ECO:0007669"/>
    <property type="project" value="TreeGrafter"/>
</dbReference>
<dbReference type="AlphaFoldDB" id="A0A485NSU5"/>
<dbReference type="InterPro" id="IPR050266">
    <property type="entry name" value="AB_hydrolase_sf"/>
</dbReference>
<evidence type="ECO:0000256" key="2">
    <source>
        <dbReference type="ARBA" id="ARBA00022801"/>
    </source>
</evidence>
<keyword evidence="5" id="KW-1185">Reference proteome</keyword>
<dbReference type="PANTHER" id="PTHR43798">
    <property type="entry name" value="MONOACYLGLYCEROL LIPASE"/>
    <property type="match status" value="1"/>
</dbReference>
<dbReference type="Pfam" id="PF00561">
    <property type="entry name" value="Abhydrolase_1"/>
    <property type="match status" value="1"/>
</dbReference>
<dbReference type="PANTHER" id="PTHR43798:SF14">
    <property type="entry name" value="SERINE HYDROLASE-LIKE PROTEIN DDB_G0286239"/>
    <property type="match status" value="1"/>
</dbReference>